<dbReference type="EC" id="6.3.2.10" evidence="10 11"/>
<dbReference type="STRING" id="1742972.COMA1_11730"/>
<dbReference type="GO" id="GO:0008360">
    <property type="term" value="P:regulation of cell shape"/>
    <property type="evidence" value="ECO:0007669"/>
    <property type="project" value="UniProtKB-KW"/>
</dbReference>
<evidence type="ECO:0000259" key="13">
    <source>
        <dbReference type="Pfam" id="PF02875"/>
    </source>
</evidence>
<organism evidence="15 16">
    <name type="scientific">Candidatus Nitrospira nitrosa</name>
    <dbReference type="NCBI Taxonomy" id="1742972"/>
    <lineage>
        <taxon>Bacteria</taxon>
        <taxon>Pseudomonadati</taxon>
        <taxon>Nitrospirota</taxon>
        <taxon>Nitrospiria</taxon>
        <taxon>Nitrospirales</taxon>
        <taxon>Nitrospiraceae</taxon>
        <taxon>Nitrospira</taxon>
    </lineage>
</organism>
<dbReference type="HAMAP" id="MF_02019">
    <property type="entry name" value="MurF"/>
    <property type="match status" value="1"/>
</dbReference>
<evidence type="ECO:0000256" key="11">
    <source>
        <dbReference type="RuleBase" id="RU004136"/>
    </source>
</evidence>
<keyword evidence="16" id="KW-1185">Reference proteome</keyword>
<dbReference type="EMBL" id="CZQA01000001">
    <property type="protein sequence ID" value="CUS34483.1"/>
    <property type="molecule type" value="Genomic_DNA"/>
</dbReference>
<evidence type="ECO:0000256" key="10">
    <source>
        <dbReference type="HAMAP-Rule" id="MF_02019"/>
    </source>
</evidence>
<dbReference type="PANTHER" id="PTHR43024:SF1">
    <property type="entry name" value="UDP-N-ACETYLMURAMOYL-TRIPEPTIDE--D-ALANYL-D-ALANINE LIGASE"/>
    <property type="match status" value="1"/>
</dbReference>
<keyword evidence="6 10" id="KW-0133">Cell shape</keyword>
<dbReference type="NCBIfam" id="TIGR01143">
    <property type="entry name" value="murF"/>
    <property type="match status" value="1"/>
</dbReference>
<comment type="similarity">
    <text evidence="10">Belongs to the MurCDEF family. MurF subfamily.</text>
</comment>
<comment type="catalytic activity">
    <reaction evidence="10 11">
        <text>D-alanyl-D-alanine + UDP-N-acetyl-alpha-D-muramoyl-L-alanyl-gamma-D-glutamyl-meso-2,6-diaminopimelate + ATP = UDP-N-acetyl-alpha-D-muramoyl-L-alanyl-gamma-D-glutamyl-meso-2,6-diaminopimeloyl-D-alanyl-D-alanine + ADP + phosphate + H(+)</text>
        <dbReference type="Rhea" id="RHEA:28374"/>
        <dbReference type="ChEBI" id="CHEBI:15378"/>
        <dbReference type="ChEBI" id="CHEBI:30616"/>
        <dbReference type="ChEBI" id="CHEBI:43474"/>
        <dbReference type="ChEBI" id="CHEBI:57822"/>
        <dbReference type="ChEBI" id="CHEBI:61386"/>
        <dbReference type="ChEBI" id="CHEBI:83905"/>
        <dbReference type="ChEBI" id="CHEBI:456216"/>
        <dbReference type="EC" id="6.3.2.10"/>
    </reaction>
</comment>
<evidence type="ECO:0000256" key="7">
    <source>
        <dbReference type="ARBA" id="ARBA00022984"/>
    </source>
</evidence>
<keyword evidence="5 10" id="KW-0067">ATP-binding</keyword>
<feature type="binding site" evidence="10">
    <location>
        <begin position="132"/>
        <end position="138"/>
    </location>
    <ligand>
        <name>ATP</name>
        <dbReference type="ChEBI" id="CHEBI:30616"/>
    </ligand>
</feature>
<dbReference type="SUPFAM" id="SSF53244">
    <property type="entry name" value="MurD-like peptide ligases, peptide-binding domain"/>
    <property type="match status" value="1"/>
</dbReference>
<keyword evidence="8 10" id="KW-0131">Cell cycle</keyword>
<dbReference type="InterPro" id="IPR000713">
    <property type="entry name" value="Mur_ligase_N"/>
</dbReference>
<keyword evidence="4 10" id="KW-0547">Nucleotide-binding</keyword>
<dbReference type="Proteomes" id="UP000199032">
    <property type="component" value="Unassembled WGS sequence"/>
</dbReference>
<evidence type="ECO:0000256" key="5">
    <source>
        <dbReference type="ARBA" id="ARBA00022840"/>
    </source>
</evidence>
<feature type="domain" description="Mur ligase central" evidence="14">
    <location>
        <begin position="130"/>
        <end position="318"/>
    </location>
</feature>
<dbReference type="PANTHER" id="PTHR43024">
    <property type="entry name" value="UDP-N-ACETYLMURAMOYL-TRIPEPTIDE--D-ALANYL-D-ALANINE LIGASE"/>
    <property type="match status" value="1"/>
</dbReference>
<dbReference type="InterPro" id="IPR036615">
    <property type="entry name" value="Mur_ligase_C_dom_sf"/>
</dbReference>
<dbReference type="SUPFAM" id="SSF53623">
    <property type="entry name" value="MurD-like peptide ligases, catalytic domain"/>
    <property type="match status" value="1"/>
</dbReference>
<evidence type="ECO:0000256" key="6">
    <source>
        <dbReference type="ARBA" id="ARBA00022960"/>
    </source>
</evidence>
<comment type="pathway">
    <text evidence="10 11">Cell wall biogenesis; peptidoglycan biosynthesis.</text>
</comment>
<keyword evidence="3 10" id="KW-0132">Cell division</keyword>
<comment type="subcellular location">
    <subcellularLocation>
        <location evidence="10 11">Cytoplasm</location>
    </subcellularLocation>
</comment>
<dbReference type="UniPathway" id="UPA00219"/>
<feature type="domain" description="Mur ligase N-terminal catalytic" evidence="12">
    <location>
        <begin position="37"/>
        <end position="83"/>
    </location>
</feature>
<evidence type="ECO:0000256" key="8">
    <source>
        <dbReference type="ARBA" id="ARBA00023306"/>
    </source>
</evidence>
<dbReference type="GO" id="GO:0009252">
    <property type="term" value="P:peptidoglycan biosynthetic process"/>
    <property type="evidence" value="ECO:0007669"/>
    <property type="project" value="UniProtKB-UniRule"/>
</dbReference>
<dbReference type="InterPro" id="IPR005863">
    <property type="entry name" value="UDP-N-AcMur_synth"/>
</dbReference>
<dbReference type="SUPFAM" id="SSF63418">
    <property type="entry name" value="MurE/MurF N-terminal domain"/>
    <property type="match status" value="1"/>
</dbReference>
<evidence type="ECO:0000256" key="1">
    <source>
        <dbReference type="ARBA" id="ARBA00022490"/>
    </source>
</evidence>
<comment type="function">
    <text evidence="10 11">Involved in cell wall formation. Catalyzes the final step in the synthesis of UDP-N-acetylmuramoyl-pentapeptide, the precursor of murein.</text>
</comment>
<dbReference type="GO" id="GO:0005524">
    <property type="term" value="F:ATP binding"/>
    <property type="evidence" value="ECO:0007669"/>
    <property type="project" value="UniProtKB-UniRule"/>
</dbReference>
<proteinExistence type="inferred from homology"/>
<dbReference type="GO" id="GO:0051301">
    <property type="term" value="P:cell division"/>
    <property type="evidence" value="ECO:0007669"/>
    <property type="project" value="UniProtKB-KW"/>
</dbReference>
<dbReference type="GO" id="GO:0047480">
    <property type="term" value="F:UDP-N-acetylmuramoyl-tripeptide-D-alanyl-D-alanine ligase activity"/>
    <property type="evidence" value="ECO:0007669"/>
    <property type="project" value="UniProtKB-UniRule"/>
</dbReference>
<dbReference type="Pfam" id="PF01225">
    <property type="entry name" value="Mur_ligase"/>
    <property type="match status" value="1"/>
</dbReference>
<evidence type="ECO:0000259" key="12">
    <source>
        <dbReference type="Pfam" id="PF01225"/>
    </source>
</evidence>
<dbReference type="GO" id="GO:0008766">
    <property type="term" value="F:UDP-N-acetylmuramoylalanyl-D-glutamyl-2,6-diaminopimelate-D-alanyl-D-alanine ligase activity"/>
    <property type="evidence" value="ECO:0007669"/>
    <property type="project" value="RHEA"/>
</dbReference>
<dbReference type="Gene3D" id="3.40.1190.10">
    <property type="entry name" value="Mur-like, catalytic domain"/>
    <property type="match status" value="1"/>
</dbReference>
<dbReference type="InterPro" id="IPR013221">
    <property type="entry name" value="Mur_ligase_cen"/>
</dbReference>
<evidence type="ECO:0000256" key="2">
    <source>
        <dbReference type="ARBA" id="ARBA00022598"/>
    </source>
</evidence>
<dbReference type="InterPro" id="IPR036565">
    <property type="entry name" value="Mur-like_cat_sf"/>
</dbReference>
<dbReference type="Gene3D" id="3.40.1390.10">
    <property type="entry name" value="MurE/MurF, N-terminal domain"/>
    <property type="match status" value="1"/>
</dbReference>
<evidence type="ECO:0000256" key="3">
    <source>
        <dbReference type="ARBA" id="ARBA00022618"/>
    </source>
</evidence>
<gene>
    <name evidence="10 15" type="primary">murF</name>
    <name evidence="15" type="ORF">COMA1_11730</name>
</gene>
<dbReference type="InterPro" id="IPR051046">
    <property type="entry name" value="MurCDEF_CellWall_CoF430Synth"/>
</dbReference>
<keyword evidence="2 10" id="KW-0436">Ligase</keyword>
<protein>
    <recommendedName>
        <fullName evidence="10 11">UDP-N-acetylmuramoyl-tripeptide--D-alanyl-D-alanine ligase</fullName>
        <ecNumber evidence="10 11">6.3.2.10</ecNumber>
    </recommendedName>
    <alternativeName>
        <fullName evidence="10">D-alanyl-D-alanine-adding enzyme</fullName>
    </alternativeName>
</protein>
<evidence type="ECO:0000313" key="15">
    <source>
        <dbReference type="EMBL" id="CUS34483.1"/>
    </source>
</evidence>
<name>A0A0S4L9W4_9BACT</name>
<feature type="domain" description="Mur ligase C-terminal" evidence="13">
    <location>
        <begin position="342"/>
        <end position="467"/>
    </location>
</feature>
<sequence length="489" mass="52173">MVQGRTAMTLFSVEELREVIGGRVLSGNEGAWGKQPVQRISLDTRSLRPGDLFIAIRGDRFDGHDFIKTALGQGAVGAIVLDSYDVSLCAGKFFSKRVRPVILGVPDPLYAYQQLASYFRGRFKIPIVAVTGSNGKTTTKEMVASVMAHRWKILKTEGNLNNRLGVPQTIFRLNAQHQGAVIEMGVDNIGQTTRLCEIAKPTIGIITNIGPDHLEFFGSMDVSAQAKAELLDLLPGDGIAVLNADDFYYDYLTARARCRVVSFGLSAKADVRALDVTLDGRNGTMFRLLLPGGRRHTNIHIRVQGEHNVVNALAAAAVGTTLGLSGVAIAQGLSKFRPAAMRSQVSVTQGVKLIIDCYNANPGSMTAAVQLLGQLRTKGKKIAVLGDMLELGPNSAQMHEEVGGFVARQGIDQLVACGPLGKSLAKGAREAGQDPAHIMEVSDAKAAADAVKAIAKSGDVVLIKASRGMKLERVVDALQGVKGARKKAL</sequence>
<reference evidence="15 16" key="1">
    <citation type="submission" date="2015-10" db="EMBL/GenBank/DDBJ databases">
        <authorList>
            <person name="Gilbert D.G."/>
        </authorList>
    </citation>
    <scope>NUCLEOTIDE SEQUENCE [LARGE SCALE GENOMIC DNA]</scope>
    <source>
        <strain evidence="15">COMA1</strain>
    </source>
</reference>
<dbReference type="InterPro" id="IPR035911">
    <property type="entry name" value="MurE/MurF_N"/>
</dbReference>
<evidence type="ECO:0000256" key="4">
    <source>
        <dbReference type="ARBA" id="ARBA00022741"/>
    </source>
</evidence>
<dbReference type="GO" id="GO:0071555">
    <property type="term" value="P:cell wall organization"/>
    <property type="evidence" value="ECO:0007669"/>
    <property type="project" value="UniProtKB-KW"/>
</dbReference>
<dbReference type="Pfam" id="PF08245">
    <property type="entry name" value="Mur_ligase_M"/>
    <property type="match status" value="1"/>
</dbReference>
<keyword evidence="7 10" id="KW-0573">Peptidoglycan synthesis</keyword>
<dbReference type="AlphaFoldDB" id="A0A0S4L9W4"/>
<dbReference type="GO" id="GO:0005737">
    <property type="term" value="C:cytoplasm"/>
    <property type="evidence" value="ECO:0007669"/>
    <property type="project" value="UniProtKB-SubCell"/>
</dbReference>
<keyword evidence="9 10" id="KW-0961">Cell wall biogenesis/degradation</keyword>
<accession>A0A0S4L9W4</accession>
<evidence type="ECO:0000313" key="16">
    <source>
        <dbReference type="Proteomes" id="UP000199032"/>
    </source>
</evidence>
<evidence type="ECO:0000256" key="9">
    <source>
        <dbReference type="ARBA" id="ARBA00023316"/>
    </source>
</evidence>
<evidence type="ECO:0000259" key="14">
    <source>
        <dbReference type="Pfam" id="PF08245"/>
    </source>
</evidence>
<keyword evidence="1 10" id="KW-0963">Cytoplasm</keyword>
<dbReference type="Gene3D" id="3.90.190.20">
    <property type="entry name" value="Mur ligase, C-terminal domain"/>
    <property type="match status" value="1"/>
</dbReference>
<dbReference type="InterPro" id="IPR004101">
    <property type="entry name" value="Mur_ligase_C"/>
</dbReference>
<dbReference type="Pfam" id="PF02875">
    <property type="entry name" value="Mur_ligase_C"/>
    <property type="match status" value="1"/>
</dbReference>